<protein>
    <submittedName>
        <fullName evidence="1">Uncharacterized protein</fullName>
    </submittedName>
</protein>
<organism evidence="1">
    <name type="scientific">viral metagenome</name>
    <dbReference type="NCBI Taxonomy" id="1070528"/>
    <lineage>
        <taxon>unclassified sequences</taxon>
        <taxon>metagenomes</taxon>
        <taxon>organismal metagenomes</taxon>
    </lineage>
</organism>
<evidence type="ECO:0000313" key="1">
    <source>
        <dbReference type="EMBL" id="QJA52197.1"/>
    </source>
</evidence>
<dbReference type="AlphaFoldDB" id="A0A6H1ZY04"/>
<proteinExistence type="predicted"/>
<reference evidence="1" key="1">
    <citation type="submission" date="2020-03" db="EMBL/GenBank/DDBJ databases">
        <title>The deep terrestrial virosphere.</title>
        <authorList>
            <person name="Holmfeldt K."/>
            <person name="Nilsson E."/>
            <person name="Simone D."/>
            <person name="Lopez-Fernandez M."/>
            <person name="Wu X."/>
            <person name="de Brujin I."/>
            <person name="Lundin D."/>
            <person name="Andersson A."/>
            <person name="Bertilsson S."/>
            <person name="Dopson M."/>
        </authorList>
    </citation>
    <scope>NUCLEOTIDE SEQUENCE</scope>
    <source>
        <strain evidence="1">TM448A02527</strain>
    </source>
</reference>
<accession>A0A6H1ZY04</accession>
<name>A0A6H1ZY04_9ZZZZ</name>
<gene>
    <name evidence="1" type="ORF">TM448A02527_0003</name>
</gene>
<dbReference type="EMBL" id="MT144321">
    <property type="protein sequence ID" value="QJA52197.1"/>
    <property type="molecule type" value="Genomic_DNA"/>
</dbReference>
<sequence length="177" mass="19434">MATIEELEMQLQQRLSIIDLRLSRFYDNLGRIGSVIGKDSSYVYDVLKKKYNSLASDFSSMVNKNVETLTIMIERSEKILSVLDEVSKVIDTIESSHDDEMLSVRGEVDEKMESLASSVEELTSEVSDRAGNLIGPSMLGYVVPGAAAYIILRMIGTGRTVSLVAAAAVAYIVNSDK</sequence>